<keyword evidence="1" id="KW-0472">Membrane</keyword>
<feature type="transmembrane region" description="Helical" evidence="1">
    <location>
        <begin position="120"/>
        <end position="141"/>
    </location>
</feature>
<keyword evidence="1" id="KW-0812">Transmembrane</keyword>
<gene>
    <name evidence="2" type="ORF">TW77_18725</name>
</gene>
<feature type="transmembrane region" description="Helical" evidence="1">
    <location>
        <begin position="69"/>
        <end position="87"/>
    </location>
</feature>
<dbReference type="PATRIC" id="fig|43658.5.peg.3960"/>
<proteinExistence type="predicted"/>
<evidence type="ECO:0000313" key="3">
    <source>
        <dbReference type="Proteomes" id="UP000033452"/>
    </source>
</evidence>
<dbReference type="EMBL" id="JXYA01000047">
    <property type="protein sequence ID" value="KJZ06535.1"/>
    <property type="molecule type" value="Genomic_DNA"/>
</dbReference>
<reference evidence="2 3" key="1">
    <citation type="journal article" date="2015" name="BMC Genomics">
        <title>Genome mining reveals unlocked bioactive potential of marine Gram-negative bacteria.</title>
        <authorList>
            <person name="Machado H."/>
            <person name="Sonnenschein E.C."/>
            <person name="Melchiorsen J."/>
            <person name="Gram L."/>
        </authorList>
    </citation>
    <scope>NUCLEOTIDE SEQUENCE [LARGE SCALE GENOMIC DNA]</scope>
    <source>
        <strain evidence="2 3">S2471</strain>
    </source>
</reference>
<accession>A0A0F4QGX6</accession>
<dbReference type="OrthoDB" id="6384319at2"/>
<feature type="transmembrane region" description="Helical" evidence="1">
    <location>
        <begin position="153"/>
        <end position="174"/>
    </location>
</feature>
<feature type="transmembrane region" description="Helical" evidence="1">
    <location>
        <begin position="46"/>
        <end position="63"/>
    </location>
</feature>
<evidence type="ECO:0000256" key="1">
    <source>
        <dbReference type="SAM" id="Phobius"/>
    </source>
</evidence>
<dbReference type="AlphaFoldDB" id="A0A0F4QGX6"/>
<keyword evidence="3" id="KW-1185">Reference proteome</keyword>
<name>A0A0F4QGX6_9GAMM</name>
<sequence length="200" mass="23390">MKLDDLKQNFEQQIQSSSSEAKLTLQVDELKAKTKKYQRDIKVRDFMEISISLLLIPVWLYGLTISVNWMQSLGCVLATLTSLYIPYKLLKARRLTPCKDDSIRAYLHQERQRLAQQKQLLENIVWWYIAPVFVSVMLITLGANMDDEGVIRLALHMQVYYLLVLFGMVGIYFWNKRAAEKRFGPLLTRVEQQLNELSNE</sequence>
<keyword evidence="1" id="KW-1133">Transmembrane helix</keyword>
<protein>
    <submittedName>
        <fullName evidence="2">Uncharacterized protein</fullName>
    </submittedName>
</protein>
<dbReference type="RefSeq" id="WP_046006504.1">
    <property type="nucleotide sequence ID" value="NZ_JXYA01000047.1"/>
</dbReference>
<organism evidence="2 3">
    <name type="scientific">Pseudoalteromonas rubra</name>
    <dbReference type="NCBI Taxonomy" id="43658"/>
    <lineage>
        <taxon>Bacteria</taxon>
        <taxon>Pseudomonadati</taxon>
        <taxon>Pseudomonadota</taxon>
        <taxon>Gammaproteobacteria</taxon>
        <taxon>Alteromonadales</taxon>
        <taxon>Pseudoalteromonadaceae</taxon>
        <taxon>Pseudoalteromonas</taxon>
    </lineage>
</organism>
<dbReference type="Proteomes" id="UP000033452">
    <property type="component" value="Unassembled WGS sequence"/>
</dbReference>
<comment type="caution">
    <text evidence="2">The sequence shown here is derived from an EMBL/GenBank/DDBJ whole genome shotgun (WGS) entry which is preliminary data.</text>
</comment>
<evidence type="ECO:0000313" key="2">
    <source>
        <dbReference type="EMBL" id="KJZ06535.1"/>
    </source>
</evidence>